<reference evidence="10" key="1">
    <citation type="submission" date="2017-01" db="EMBL/GenBank/DDBJ databases">
        <title>Comparative genomics of anhydrobiosis in the tardigrade Hypsibius dujardini.</title>
        <authorList>
            <person name="Yoshida Y."/>
            <person name="Koutsovoulos G."/>
            <person name="Laetsch D."/>
            <person name="Stevens L."/>
            <person name="Kumar S."/>
            <person name="Horikawa D."/>
            <person name="Ishino K."/>
            <person name="Komine S."/>
            <person name="Tomita M."/>
            <person name="Blaxter M."/>
            <person name="Arakawa K."/>
        </authorList>
    </citation>
    <scope>NUCLEOTIDE SEQUENCE [LARGE SCALE GENOMIC DNA]</scope>
    <source>
        <strain evidence="10">Z151</strain>
    </source>
</reference>
<dbReference type="Pfam" id="PF05225">
    <property type="entry name" value="HTH_psq"/>
    <property type="match status" value="2"/>
</dbReference>
<feature type="compositionally biased region" description="Polar residues" evidence="7">
    <location>
        <begin position="273"/>
        <end position="284"/>
    </location>
</feature>
<dbReference type="FunFam" id="1.10.10.60:FF:000019">
    <property type="entry name" value="Ligand-dependent corepressor isoform 1"/>
    <property type="match status" value="1"/>
</dbReference>
<keyword evidence="4" id="KW-0804">Transcription</keyword>
<keyword evidence="5 6" id="KW-0539">Nucleus</keyword>
<evidence type="ECO:0000256" key="1">
    <source>
        <dbReference type="ARBA" id="ARBA00004123"/>
    </source>
</evidence>
<dbReference type="AlphaFoldDB" id="A0A1W0WJX5"/>
<feature type="region of interest" description="Disordered" evidence="7">
    <location>
        <begin position="321"/>
        <end position="340"/>
    </location>
</feature>
<feature type="compositionally biased region" description="Low complexity" evidence="7">
    <location>
        <begin position="402"/>
        <end position="419"/>
    </location>
</feature>
<feature type="compositionally biased region" description="Basic residues" evidence="7">
    <location>
        <begin position="220"/>
        <end position="229"/>
    </location>
</feature>
<evidence type="ECO:0000256" key="5">
    <source>
        <dbReference type="ARBA" id="ARBA00023242"/>
    </source>
</evidence>
<feature type="DNA-binding region" description="H-T-H motif" evidence="6">
    <location>
        <begin position="366"/>
        <end position="386"/>
    </location>
</feature>
<dbReference type="PROSITE" id="PS50960">
    <property type="entry name" value="HTH_PSQ"/>
    <property type="match status" value="1"/>
</dbReference>
<evidence type="ECO:0000313" key="9">
    <source>
        <dbReference type="EMBL" id="OQV15479.1"/>
    </source>
</evidence>
<dbReference type="GO" id="GO:0003677">
    <property type="term" value="F:DNA binding"/>
    <property type="evidence" value="ECO:0007669"/>
    <property type="project" value="UniProtKB-UniRule"/>
</dbReference>
<proteinExistence type="predicted"/>
<dbReference type="EMBL" id="MTYJ01000088">
    <property type="protein sequence ID" value="OQV15479.1"/>
    <property type="molecule type" value="Genomic_DNA"/>
</dbReference>
<dbReference type="Gene3D" id="1.10.10.60">
    <property type="entry name" value="Homeodomain-like"/>
    <property type="match status" value="2"/>
</dbReference>
<evidence type="ECO:0000256" key="6">
    <source>
        <dbReference type="PROSITE-ProRule" id="PRU00320"/>
    </source>
</evidence>
<dbReference type="SUPFAM" id="SSF46689">
    <property type="entry name" value="Homeodomain-like"/>
    <property type="match status" value="2"/>
</dbReference>
<evidence type="ECO:0000256" key="7">
    <source>
        <dbReference type="SAM" id="MobiDB-lite"/>
    </source>
</evidence>
<organism evidence="9 10">
    <name type="scientific">Hypsibius exemplaris</name>
    <name type="common">Freshwater tardigrade</name>
    <dbReference type="NCBI Taxonomy" id="2072580"/>
    <lineage>
        <taxon>Eukaryota</taxon>
        <taxon>Metazoa</taxon>
        <taxon>Ecdysozoa</taxon>
        <taxon>Tardigrada</taxon>
        <taxon>Eutardigrada</taxon>
        <taxon>Parachela</taxon>
        <taxon>Hypsibioidea</taxon>
        <taxon>Hypsibiidae</taxon>
        <taxon>Hypsibius</taxon>
    </lineage>
</organism>
<dbReference type="GO" id="GO:0005634">
    <property type="term" value="C:nucleus"/>
    <property type="evidence" value="ECO:0007669"/>
    <property type="project" value="UniProtKB-SubCell"/>
</dbReference>
<gene>
    <name evidence="9" type="ORF">BV898_10351</name>
</gene>
<feature type="region of interest" description="Disordered" evidence="7">
    <location>
        <begin position="210"/>
        <end position="231"/>
    </location>
</feature>
<feature type="region of interest" description="Disordered" evidence="7">
    <location>
        <begin position="389"/>
        <end position="436"/>
    </location>
</feature>
<dbReference type="GO" id="GO:0006357">
    <property type="term" value="P:regulation of transcription by RNA polymerase II"/>
    <property type="evidence" value="ECO:0007669"/>
    <property type="project" value="TreeGrafter"/>
</dbReference>
<feature type="domain" description="HTH psq-type" evidence="8">
    <location>
        <begin position="338"/>
        <end position="390"/>
    </location>
</feature>
<evidence type="ECO:0000259" key="8">
    <source>
        <dbReference type="PROSITE" id="PS50960"/>
    </source>
</evidence>
<feature type="region of interest" description="Disordered" evidence="7">
    <location>
        <begin position="270"/>
        <end position="306"/>
    </location>
</feature>
<dbReference type="InterPro" id="IPR007889">
    <property type="entry name" value="HTH_Psq"/>
</dbReference>
<dbReference type="PANTHER" id="PTHR21545">
    <property type="entry name" value="TRANSCRIPTION FACTOR MLR1/2"/>
    <property type="match status" value="1"/>
</dbReference>
<protein>
    <recommendedName>
        <fullName evidence="8">HTH psq-type domain-containing protein</fullName>
    </recommendedName>
</protein>
<dbReference type="OrthoDB" id="10028342at2759"/>
<comment type="subcellular location">
    <subcellularLocation>
        <location evidence="1 6">Nucleus</location>
    </subcellularLocation>
</comment>
<name>A0A1W0WJX5_HYPEX</name>
<keyword evidence="10" id="KW-1185">Reference proteome</keyword>
<feature type="compositionally biased region" description="Basic and acidic residues" evidence="7">
    <location>
        <begin position="321"/>
        <end position="338"/>
    </location>
</feature>
<evidence type="ECO:0000313" key="10">
    <source>
        <dbReference type="Proteomes" id="UP000192578"/>
    </source>
</evidence>
<dbReference type="Proteomes" id="UP000192578">
    <property type="component" value="Unassembled WGS sequence"/>
</dbReference>
<evidence type="ECO:0000256" key="4">
    <source>
        <dbReference type="ARBA" id="ARBA00023163"/>
    </source>
</evidence>
<comment type="caution">
    <text evidence="9">The sequence shown here is derived from an EMBL/GenBank/DDBJ whole genome shotgun (WGS) entry which is preliminary data.</text>
</comment>
<feature type="region of interest" description="Disordered" evidence="7">
    <location>
        <begin position="532"/>
        <end position="566"/>
    </location>
</feature>
<evidence type="ECO:0000256" key="3">
    <source>
        <dbReference type="ARBA" id="ARBA00023125"/>
    </source>
</evidence>
<dbReference type="PANTHER" id="PTHR21545:SF13">
    <property type="entry name" value="ECDYSONE-INDUCED PROTEIN 93F, ISOFORM C"/>
    <property type="match status" value="1"/>
</dbReference>
<sequence length="566" mass="62009">MKDGLKCPSDEGASESLTSRTVHRMLRELELMEDKPSLIARSTDLTIGHSHQICDNKSTFRCIMERIPTDLCHSPFRCQRKLHSLRKTLRKTTSQVTCATGLELAVSYIMGSIRMKDRNSVMPRNRRNVKDGLLTRREQLFHSTAFLPTISYGTDWSVEGLGTCVFCVANADPRGGYILPPAFSEEANNIAVKRTNTAAASPLVVPITTESVPPPPVSKKNGKKGHQRKYSPAELRSAIDEVECGRVGTRKAAIIFGIPRSTLRNKVGKLSTHKCSSSNVTTPAQIKPRSLSKTAHSSPGLKRAASADLTSALKEIISRHITEKSKADEQEREREPLSYKRGRYRRYDKGDLEEALKAVRKGDMTVHRAGHFYGIPHSTLEYKIKERNFVTKNPPGTGGEKTSASSSSPPTSPVNTFSPGEVKKEPVAPVQLSSPVQPQTQTATFHWSSDTFIPGLNFGLTPLFFPSPFCDLLAGLSAPTATLTGSRENTMAILPLFTASTTLHPGESPFVGPFRPWVPALSSSDITTISTAQPPDITSKCYSTEDSPDEPLDLIKKDPVDVNVSK</sequence>
<keyword evidence="3 6" id="KW-0238">DNA-binding</keyword>
<dbReference type="InterPro" id="IPR009057">
    <property type="entry name" value="Homeodomain-like_sf"/>
</dbReference>
<keyword evidence="2" id="KW-0805">Transcription regulation</keyword>
<evidence type="ECO:0000256" key="2">
    <source>
        <dbReference type="ARBA" id="ARBA00023015"/>
    </source>
</evidence>
<accession>A0A1W0WJX5</accession>